<feature type="compositionally biased region" description="Low complexity" evidence="1">
    <location>
        <begin position="1"/>
        <end position="39"/>
    </location>
</feature>
<evidence type="ECO:0000256" key="1">
    <source>
        <dbReference type="SAM" id="MobiDB-lite"/>
    </source>
</evidence>
<name>A0A6J4S550_9ACTN</name>
<feature type="non-terminal residue" evidence="2">
    <location>
        <position position="68"/>
    </location>
</feature>
<feature type="non-terminal residue" evidence="2">
    <location>
        <position position="1"/>
    </location>
</feature>
<reference evidence="2" key="1">
    <citation type="submission" date="2020-02" db="EMBL/GenBank/DDBJ databases">
        <authorList>
            <person name="Meier V. D."/>
        </authorList>
    </citation>
    <scope>NUCLEOTIDE SEQUENCE</scope>
    <source>
        <strain evidence="2">AVDCRST_MAG38</strain>
    </source>
</reference>
<proteinExistence type="predicted"/>
<accession>A0A6J4S550</accession>
<dbReference type="EMBL" id="CADCVJ010000200">
    <property type="protein sequence ID" value="CAA9486647.1"/>
    <property type="molecule type" value="Genomic_DNA"/>
</dbReference>
<feature type="region of interest" description="Disordered" evidence="1">
    <location>
        <begin position="1"/>
        <end position="47"/>
    </location>
</feature>
<dbReference type="AlphaFoldDB" id="A0A6J4S550"/>
<gene>
    <name evidence="2" type="ORF">AVDCRST_MAG38-2382</name>
</gene>
<organism evidence="2">
    <name type="scientific">uncultured Solirubrobacteraceae bacterium</name>
    <dbReference type="NCBI Taxonomy" id="1162706"/>
    <lineage>
        <taxon>Bacteria</taxon>
        <taxon>Bacillati</taxon>
        <taxon>Actinomycetota</taxon>
        <taxon>Thermoleophilia</taxon>
        <taxon>Solirubrobacterales</taxon>
        <taxon>Solirubrobacteraceae</taxon>
        <taxon>environmental samples</taxon>
    </lineage>
</organism>
<protein>
    <submittedName>
        <fullName evidence="2">Uncharacterized protein</fullName>
    </submittedName>
</protein>
<evidence type="ECO:0000313" key="2">
    <source>
        <dbReference type="EMBL" id="CAA9486647.1"/>
    </source>
</evidence>
<sequence>WRRSSRCWSGRASSSSSRPRRATPPASASATSSRWPSTRGRAHRRARAGICATARAAASTRPACATCG</sequence>